<evidence type="ECO:0000256" key="3">
    <source>
        <dbReference type="ARBA" id="ARBA00023239"/>
    </source>
</evidence>
<protein>
    <submittedName>
        <fullName evidence="5">Uncharacterized protein</fullName>
    </submittedName>
</protein>
<gene>
    <name evidence="5" type="ORF">TPAB3V08_LOCUS6997</name>
</gene>
<evidence type="ECO:0000313" key="6">
    <source>
        <dbReference type="Proteomes" id="UP001153148"/>
    </source>
</evidence>
<keyword evidence="6" id="KW-1185">Reference proteome</keyword>
<dbReference type="SUPFAM" id="SSF53383">
    <property type="entry name" value="PLP-dependent transferases"/>
    <property type="match status" value="1"/>
</dbReference>
<evidence type="ECO:0000256" key="4">
    <source>
        <dbReference type="RuleBase" id="RU000382"/>
    </source>
</evidence>
<dbReference type="Proteomes" id="UP001153148">
    <property type="component" value="Unassembled WGS sequence"/>
</dbReference>
<accession>A0ABN7NW88</accession>
<dbReference type="InterPro" id="IPR015421">
    <property type="entry name" value="PyrdxlP-dep_Trfase_major"/>
</dbReference>
<comment type="similarity">
    <text evidence="4">Belongs to the group II decarboxylase family.</text>
</comment>
<comment type="caution">
    <text evidence="5">The sequence shown here is derived from an EMBL/GenBank/DDBJ whole genome shotgun (WGS) entry which is preliminary data.</text>
</comment>
<proteinExistence type="inferred from homology"/>
<evidence type="ECO:0000313" key="5">
    <source>
        <dbReference type="EMBL" id="CAG2060039.1"/>
    </source>
</evidence>
<dbReference type="InterPro" id="IPR015424">
    <property type="entry name" value="PyrdxlP-dep_Trfase"/>
</dbReference>
<reference evidence="5" key="1">
    <citation type="submission" date="2021-03" db="EMBL/GenBank/DDBJ databases">
        <authorList>
            <person name="Tran Van P."/>
        </authorList>
    </citation>
    <scope>NUCLEOTIDE SEQUENCE</scope>
</reference>
<dbReference type="Pfam" id="PF00282">
    <property type="entry name" value="Pyridoxal_deC"/>
    <property type="match status" value="1"/>
</dbReference>
<dbReference type="InterPro" id="IPR002129">
    <property type="entry name" value="PyrdxlP-dep_de-COase"/>
</dbReference>
<evidence type="ECO:0000256" key="1">
    <source>
        <dbReference type="ARBA" id="ARBA00001933"/>
    </source>
</evidence>
<dbReference type="EMBL" id="CAJPIN010011250">
    <property type="protein sequence ID" value="CAG2060039.1"/>
    <property type="molecule type" value="Genomic_DNA"/>
</dbReference>
<sequence>MIGGDVMQAHSSVEKAGLIGLVKMRYIETDDKLSLRGDKLKEAIARDRDKGLIPFFKTHAQYTNRDLNSDLHSTGKPD</sequence>
<keyword evidence="3 4" id="KW-0456">Lyase</keyword>
<comment type="cofactor">
    <cofactor evidence="1 4">
        <name>pyridoxal 5'-phosphate</name>
        <dbReference type="ChEBI" id="CHEBI:597326"/>
    </cofactor>
</comment>
<evidence type="ECO:0000256" key="2">
    <source>
        <dbReference type="ARBA" id="ARBA00022898"/>
    </source>
</evidence>
<organism evidence="5 6">
    <name type="scientific">Timema podura</name>
    <name type="common">Walking stick</name>
    <dbReference type="NCBI Taxonomy" id="61482"/>
    <lineage>
        <taxon>Eukaryota</taxon>
        <taxon>Metazoa</taxon>
        <taxon>Ecdysozoa</taxon>
        <taxon>Arthropoda</taxon>
        <taxon>Hexapoda</taxon>
        <taxon>Insecta</taxon>
        <taxon>Pterygota</taxon>
        <taxon>Neoptera</taxon>
        <taxon>Polyneoptera</taxon>
        <taxon>Phasmatodea</taxon>
        <taxon>Timematodea</taxon>
        <taxon>Timematoidea</taxon>
        <taxon>Timematidae</taxon>
        <taxon>Timema</taxon>
    </lineage>
</organism>
<dbReference type="Gene3D" id="3.40.640.10">
    <property type="entry name" value="Type I PLP-dependent aspartate aminotransferase-like (Major domain)"/>
    <property type="match status" value="1"/>
</dbReference>
<name>A0ABN7NW88_TIMPD</name>
<keyword evidence="2 4" id="KW-0663">Pyridoxal phosphate</keyword>